<dbReference type="SUPFAM" id="SSF57756">
    <property type="entry name" value="Retrovirus zinc finger-like domains"/>
    <property type="match status" value="1"/>
</dbReference>
<dbReference type="SUPFAM" id="SSF50630">
    <property type="entry name" value="Acid proteases"/>
    <property type="match status" value="1"/>
</dbReference>
<evidence type="ECO:0000313" key="4">
    <source>
        <dbReference type="Ensembl" id="ENSHBUP00000014742.1"/>
    </source>
</evidence>
<dbReference type="Pfam" id="PF17921">
    <property type="entry name" value="Integrase_H2C2"/>
    <property type="match status" value="1"/>
</dbReference>
<name>A0A3Q2VR42_HAPBU</name>
<accession>A0A3Q2VR42</accession>
<dbReference type="GO" id="GO:0003676">
    <property type="term" value="F:nucleic acid binding"/>
    <property type="evidence" value="ECO:0007669"/>
    <property type="project" value="InterPro"/>
</dbReference>
<dbReference type="AlphaFoldDB" id="A0A3Q2VR42"/>
<dbReference type="PROSITE" id="PS50175">
    <property type="entry name" value="ASP_PROT_RETROV"/>
    <property type="match status" value="1"/>
</dbReference>
<dbReference type="InterPro" id="IPR041588">
    <property type="entry name" value="Integrase_H2C2"/>
</dbReference>
<dbReference type="InterPro" id="IPR036875">
    <property type="entry name" value="Znf_CCHC_sf"/>
</dbReference>
<dbReference type="SUPFAM" id="SSF47353">
    <property type="entry name" value="Retrovirus capsid dimerization domain-like"/>
    <property type="match status" value="1"/>
</dbReference>
<dbReference type="Gene3D" id="1.10.4020.10">
    <property type="entry name" value="DNA breaking-rejoining enzymes"/>
    <property type="match status" value="1"/>
</dbReference>
<evidence type="ECO:0000256" key="2">
    <source>
        <dbReference type="ARBA" id="ARBA00039658"/>
    </source>
</evidence>
<dbReference type="GO" id="GO:0004190">
    <property type="term" value="F:aspartic-type endopeptidase activity"/>
    <property type="evidence" value="ECO:0007669"/>
    <property type="project" value="InterPro"/>
</dbReference>
<dbReference type="FunFam" id="1.10.340.70:FF:000001">
    <property type="entry name" value="Retrovirus-related Pol polyprotein from transposon gypsy-like Protein"/>
    <property type="match status" value="1"/>
</dbReference>
<dbReference type="Gene3D" id="1.10.340.70">
    <property type="match status" value="1"/>
</dbReference>
<dbReference type="Ensembl" id="ENSHBUT00000022837.1">
    <property type="protein sequence ID" value="ENSHBUP00000014742.1"/>
    <property type="gene ID" value="ENSHBUG00000016603.1"/>
</dbReference>
<dbReference type="PANTHER" id="PTHR46888:SF13">
    <property type="entry name" value="RIBONUCLEASE H"/>
    <property type="match status" value="1"/>
</dbReference>
<dbReference type="OMA" id="PHGEREC"/>
<reference evidence="4" key="1">
    <citation type="submission" date="2025-08" db="UniProtKB">
        <authorList>
            <consortium name="Ensembl"/>
        </authorList>
    </citation>
    <scope>IDENTIFICATION</scope>
</reference>
<dbReference type="Proteomes" id="UP000264840">
    <property type="component" value="Unplaced"/>
</dbReference>
<evidence type="ECO:0000256" key="1">
    <source>
        <dbReference type="ARBA" id="ARBA00022801"/>
    </source>
</evidence>
<proteinExistence type="predicted"/>
<organism evidence="4 5">
    <name type="scientific">Haplochromis burtoni</name>
    <name type="common">Burton's mouthbrooder</name>
    <name type="synonym">Chromis burtoni</name>
    <dbReference type="NCBI Taxonomy" id="8153"/>
    <lineage>
        <taxon>Eukaryota</taxon>
        <taxon>Metazoa</taxon>
        <taxon>Chordata</taxon>
        <taxon>Craniata</taxon>
        <taxon>Vertebrata</taxon>
        <taxon>Euteleostomi</taxon>
        <taxon>Actinopterygii</taxon>
        <taxon>Neopterygii</taxon>
        <taxon>Teleostei</taxon>
        <taxon>Neoteleostei</taxon>
        <taxon>Acanthomorphata</taxon>
        <taxon>Ovalentaria</taxon>
        <taxon>Cichlomorphae</taxon>
        <taxon>Cichliformes</taxon>
        <taxon>Cichlidae</taxon>
        <taxon>African cichlids</taxon>
        <taxon>Pseudocrenilabrinae</taxon>
        <taxon>Haplochromini</taxon>
        <taxon>Haplochromis</taxon>
    </lineage>
</organism>
<evidence type="ECO:0000259" key="3">
    <source>
        <dbReference type="PROSITE" id="PS50175"/>
    </source>
</evidence>
<protein>
    <recommendedName>
        <fullName evidence="2">Gypsy retrotransposon integrase-like protein 1</fullName>
    </recommendedName>
</protein>
<dbReference type="Gene3D" id="4.10.60.10">
    <property type="entry name" value="Zinc finger, CCHC-type"/>
    <property type="match status" value="1"/>
</dbReference>
<keyword evidence="1" id="KW-0378">Hydrolase</keyword>
<keyword evidence="5" id="KW-1185">Reference proteome</keyword>
<evidence type="ECO:0000313" key="5">
    <source>
        <dbReference type="Proteomes" id="UP000264840"/>
    </source>
</evidence>
<dbReference type="InterPro" id="IPR038269">
    <property type="entry name" value="SCAN_sf"/>
</dbReference>
<dbReference type="GO" id="GO:0006508">
    <property type="term" value="P:proteolysis"/>
    <property type="evidence" value="ECO:0007669"/>
    <property type="project" value="InterPro"/>
</dbReference>
<dbReference type="Pfam" id="PF02023">
    <property type="entry name" value="SCAN"/>
    <property type="match status" value="1"/>
</dbReference>
<dbReference type="GO" id="GO:0008270">
    <property type="term" value="F:zinc ion binding"/>
    <property type="evidence" value="ECO:0007669"/>
    <property type="project" value="InterPro"/>
</dbReference>
<feature type="domain" description="Peptidase A2" evidence="3">
    <location>
        <begin position="251"/>
        <end position="286"/>
    </location>
</feature>
<dbReference type="PANTHER" id="PTHR46888">
    <property type="entry name" value="ZINC KNUCKLE DOMAINCONTAINING PROTEIN-RELATED"/>
    <property type="match status" value="1"/>
</dbReference>
<dbReference type="InterPro" id="IPR021109">
    <property type="entry name" value="Peptidase_aspartic_dom_sf"/>
</dbReference>
<sequence>MWPILLQCKLVGKAQEVVASLSLEQSMKYDVLKETIVRAYELVPEAYRQKFRNHKKSSSQTYVEFAHEKGALFDKWCAANGVGDEYESLRELMLVEDFKNSLPERLIMFLNEQKVTSMSKAAVLADEFVLTHKNVFTPVSHPDRPTTLRSARLESSCSAARPVRPVRVPSPPHGERECFYCHKRGHLIAECQALKRKQQLSSQPKGVGLIKATENGRAFQPNTNHPDPCFKPFILEGVVSLTGNPKDQQPVKILRDTGASQSIIRENVLPFSELSFCQSSVIVQGVELGFVSAPLHTIHIQSTLVSGVVKVAIRSALPIPGIDFILGNDLASSKVTPIPEVLDRPELSRDSDPAQDQPAIFPACVVTRAQTKKYGPDLADSFMRSDPVGDVINFTSGSKVQATVPPADKTKPVLDLPVSREEFIIAQKNDVTLSKCHSSTLSQQDAKRKKLAYFSDEGLLMRRWTSEVSEDADWSAVYQVVVPTAYRTQVLSLAHDHPWSGHLGVNKTYTRILKHFFWPGLKSDFVQYCRTCHVCQMTGKPNQVIPPAPLCPIPVVEEPFQKVIVDCVGPLPK</sequence>
<dbReference type="InterPro" id="IPR003309">
    <property type="entry name" value="SCAN_dom"/>
</dbReference>
<dbReference type="STRING" id="8153.ENSHBUP00000014742"/>
<dbReference type="GeneTree" id="ENSGT01000000214408"/>
<dbReference type="InterPro" id="IPR001995">
    <property type="entry name" value="Peptidase_A2_cat"/>
</dbReference>
<reference evidence="4" key="2">
    <citation type="submission" date="2025-09" db="UniProtKB">
        <authorList>
            <consortium name="Ensembl"/>
        </authorList>
    </citation>
    <scope>IDENTIFICATION</scope>
</reference>